<dbReference type="Gene3D" id="2.60.40.1470">
    <property type="entry name" value="ApaG domain"/>
    <property type="match status" value="1"/>
</dbReference>
<dbReference type="InterPro" id="IPR007474">
    <property type="entry name" value="ApaG_domain"/>
</dbReference>
<dbReference type="InterPro" id="IPR036767">
    <property type="entry name" value="ApaG_sf"/>
</dbReference>
<feature type="domain" description="ApaG" evidence="3">
    <location>
        <begin position="7"/>
        <end position="131"/>
    </location>
</feature>
<dbReference type="EMBL" id="SPIA01000004">
    <property type="protein sequence ID" value="TFH67275.1"/>
    <property type="molecule type" value="Genomic_DNA"/>
</dbReference>
<sequence length="131" mass="14090">MPSNPSSATPSPISVTVEVEYLTAQSDPSSNNYAFAYRITVTNHGSETLQLLSRHWLITDGDQRQREVTGLGVVGEQPYIGPGQSYQYTSGVVLDTAIGTMQGSYQLVSSDNRSIEAPIAPFLLAAPNQVN</sequence>
<gene>
    <name evidence="2 4" type="primary">apaG</name>
    <name evidence="4" type="ORF">E3W66_09665</name>
</gene>
<comment type="caution">
    <text evidence="4">The sequence shown here is derived from an EMBL/GenBank/DDBJ whole genome shotgun (WGS) entry which is preliminary data.</text>
</comment>
<dbReference type="PANTHER" id="PTHR47191">
    <property type="entry name" value="OS05G0170800 PROTEIN"/>
    <property type="match status" value="1"/>
</dbReference>
<dbReference type="OrthoDB" id="9795226at2"/>
<dbReference type="AlphaFoldDB" id="A0A4Y8UEM5"/>
<name>A0A4Y8UEM5_9GAMM</name>
<evidence type="ECO:0000256" key="2">
    <source>
        <dbReference type="HAMAP-Rule" id="MF_00791"/>
    </source>
</evidence>
<dbReference type="InterPro" id="IPR023065">
    <property type="entry name" value="Uncharacterised_ApaG"/>
</dbReference>
<evidence type="ECO:0000256" key="1">
    <source>
        <dbReference type="ARBA" id="ARBA00017693"/>
    </source>
</evidence>
<dbReference type="PROSITE" id="PS51087">
    <property type="entry name" value="APAG"/>
    <property type="match status" value="1"/>
</dbReference>
<dbReference type="Proteomes" id="UP000298133">
    <property type="component" value="Unassembled WGS sequence"/>
</dbReference>
<keyword evidence="5" id="KW-1185">Reference proteome</keyword>
<proteinExistence type="inferred from homology"/>
<evidence type="ECO:0000259" key="3">
    <source>
        <dbReference type="PROSITE" id="PS51087"/>
    </source>
</evidence>
<evidence type="ECO:0000313" key="5">
    <source>
        <dbReference type="Proteomes" id="UP000298133"/>
    </source>
</evidence>
<dbReference type="HAMAP" id="MF_00791">
    <property type="entry name" value="ApaG"/>
    <property type="match status" value="1"/>
</dbReference>
<evidence type="ECO:0000313" key="4">
    <source>
        <dbReference type="EMBL" id="TFH67275.1"/>
    </source>
</evidence>
<organism evidence="4 5">
    <name type="scientific">Gammaproteobacteria bacterium LSUCC0057</name>
    <dbReference type="NCBI Taxonomy" id="2559237"/>
    <lineage>
        <taxon>Bacteria</taxon>
        <taxon>Pseudomonadati</taxon>
        <taxon>Pseudomonadota</taxon>
        <taxon>Gammaproteobacteria</taxon>
        <taxon>Cellvibrionales</taxon>
        <taxon>Porticoccaceae</taxon>
        <taxon>SAR92 clade</taxon>
    </lineage>
</organism>
<dbReference type="SUPFAM" id="SSF110069">
    <property type="entry name" value="ApaG-like"/>
    <property type="match status" value="1"/>
</dbReference>
<protein>
    <recommendedName>
        <fullName evidence="1 2">Protein ApaG</fullName>
    </recommendedName>
</protein>
<reference evidence="4 5" key="1">
    <citation type="submission" date="2019-03" db="EMBL/GenBank/DDBJ databases">
        <title>Draft genome of Gammaproteobacteria bacterium LSUCC0057, a member of the SAR92 clade.</title>
        <authorList>
            <person name="Lanclos V.C."/>
            <person name="Doiron C."/>
            <person name="Henson M.W."/>
            <person name="Thrash J.C."/>
        </authorList>
    </citation>
    <scope>NUCLEOTIDE SEQUENCE [LARGE SCALE GENOMIC DNA]</scope>
    <source>
        <strain evidence="4 5">LSUCC0057</strain>
    </source>
</reference>
<accession>A0A4Y8UEM5</accession>
<dbReference type="InterPro" id="IPR050718">
    <property type="entry name" value="ApaG-like"/>
</dbReference>
<dbReference type="PANTHER" id="PTHR47191:SF2">
    <property type="entry name" value="OS05G0170800 PROTEIN"/>
    <property type="match status" value="1"/>
</dbReference>
<dbReference type="Pfam" id="PF04379">
    <property type="entry name" value="DUF525"/>
    <property type="match status" value="1"/>
</dbReference>
<dbReference type="NCBIfam" id="NF003967">
    <property type="entry name" value="PRK05461.1"/>
    <property type="match status" value="1"/>
</dbReference>